<feature type="domain" description="Fibronectin type-III" evidence="3">
    <location>
        <begin position="856"/>
        <end position="955"/>
    </location>
</feature>
<feature type="domain" description="Fibronectin type-III" evidence="3">
    <location>
        <begin position="972"/>
        <end position="1072"/>
    </location>
</feature>
<sequence length="1267" mass="133142">MKRILLFATLFLLGYAGFSVPPTTASSNFSVTESAKEGTYFTMSFTQGNGAGRIVIAKKGSPVTAVPVNGIGYTANVNFGQGFQLAPGEFVVYAGAGSSVTMRNLEPATEYHLAIFEYNGSGGTTEYLVSPYLAASASSAAPPAVQASNLNFTAVSGNSLRLNWTNGSGRGRLVIAKAGSPVDVSPTNLVSYSAVSSFGSGTQLGSGNFVVYKSNTSFADITNLRTNTTMHFAVFEYNGNGEPMFLTATTAVASQATTDRPTQAATGLYSSSPDGNALRLTWSNGTGSGRILVARKGSPVSALPVDGTDYTANYVFGNGAALAPGEFVLYKGNSTWVDISGLEASSTYHFAVFEYDLRPDGKPAYLTSSFPVTTGTTLSAPTVPTSNIIFSEIGSTSMKLSWTAGNGNKRIVIASEGAPVTALPENYKNYYTSSTFGNGAAISPGNFAITGGAVHGVTVTGLKPGAAYHFAIFEANGGGGPVYLLTDPARGSAATSSRPNLPSSNMTYSSIEGNSMRLSFSMGNGSGRIVVARAGAPVTSVPADGVEYPASTVFGSGTEMNAGEFVVLNSNNSWVDLTSLQPATTYYFAVFEYAGTGATRQYLTSSFLAGNKATLSAPTISASNMTFSSVTNNSMTIGWTNGNGSRRLMVAKAGAPVDADPENLKSHFGSTAFGSGTHLGNGNYVVYNGNGNSAALTSMLPGVTYHFRVYEANGNSGPVYKYTDPLTGSQTTLGRPSVAASNLSFSSIEGNSVRLSWTSGNGTRRIVVAREGAAVSGVPQDGTDYTANAQFGAGQQLGAGEYLVYNGSNSYVDISGMAPNKTYHFAIYEYAGTGATIAYLVSSFGSGQFNTLSAPTIQASNLMFSAVGSNSATISWNNGNGNRRLVVVREGQAIGFTPADLTKYAPNANFGTSVISPGHSAVYSNNGNSVTVTGLSEGLTYHVAVFEYNGTDGPVYMSATPLAGSFTTFGAPTIQSSDIQWGYVSETSITLGWQNGNGQRRILLAREVTAVDGIPADNQAYLANPFFGSGDQVGAGNFVVYNGTGNTVTISNINPAVDYYFALFEYNQFGPASIRYLTGGPATFILPANSTLPVVWLDFTGKNINGQVKLEWKTTMESENRLFEVERSTDGKNFTRIGSVQPGAAGDHINYYSYTDNHPVAEAYYRIRQIDINGRFEFSKVILVKSLEGAEVRILQNPVTTNLRFYASWQFVGGKAEVLSATGVVITQATITGSITTMDRGRERPGIYYLRVVSRSGLVKAIPFLKN</sequence>
<gene>
    <name evidence="4" type="ORF">BC349_10000</name>
</gene>
<evidence type="ECO:0000259" key="3">
    <source>
        <dbReference type="SMART" id="SM00060"/>
    </source>
</evidence>
<protein>
    <recommendedName>
        <fullName evidence="3">Fibronectin type-III domain-containing protein</fullName>
    </recommendedName>
</protein>
<evidence type="ECO:0000313" key="4">
    <source>
        <dbReference type="EMBL" id="MBC6491365.1"/>
    </source>
</evidence>
<feature type="domain" description="Fibronectin type-III" evidence="3">
    <location>
        <begin position="381"/>
        <end position="482"/>
    </location>
</feature>
<feature type="signal peptide" evidence="2">
    <location>
        <begin position="1"/>
        <end position="25"/>
    </location>
</feature>
<dbReference type="InterPro" id="IPR036116">
    <property type="entry name" value="FN3_sf"/>
</dbReference>
<evidence type="ECO:0000313" key="5">
    <source>
        <dbReference type="Proteomes" id="UP000765802"/>
    </source>
</evidence>
<dbReference type="SMART" id="SM00060">
    <property type="entry name" value="FN3"/>
    <property type="match status" value="9"/>
</dbReference>
<dbReference type="SUPFAM" id="SSF49265">
    <property type="entry name" value="Fibronectin type III"/>
    <property type="match status" value="4"/>
</dbReference>
<feature type="domain" description="Fibronectin type-III" evidence="3">
    <location>
        <begin position="142"/>
        <end position="243"/>
    </location>
</feature>
<name>A0ABR7M9F2_9BACT</name>
<dbReference type="CDD" id="cd00063">
    <property type="entry name" value="FN3"/>
    <property type="match status" value="1"/>
</dbReference>
<comment type="caution">
    <text evidence="4">The sequence shown here is derived from an EMBL/GenBank/DDBJ whole genome shotgun (WGS) entry which is preliminary data.</text>
</comment>
<dbReference type="InterPro" id="IPR050964">
    <property type="entry name" value="Striated_Muscle_Regulatory"/>
</dbReference>
<keyword evidence="5" id="KW-1185">Reference proteome</keyword>
<dbReference type="EMBL" id="MBUA01000012">
    <property type="protein sequence ID" value="MBC6491365.1"/>
    <property type="molecule type" value="Genomic_DNA"/>
</dbReference>
<dbReference type="PANTHER" id="PTHR13817:SF166">
    <property type="entry name" value="NEURONAL IGCAM-RELATED"/>
    <property type="match status" value="1"/>
</dbReference>
<feature type="domain" description="Fibronectin type-III" evidence="3">
    <location>
        <begin position="261"/>
        <end position="363"/>
    </location>
</feature>
<evidence type="ECO:0000256" key="2">
    <source>
        <dbReference type="SAM" id="SignalP"/>
    </source>
</evidence>
<dbReference type="Proteomes" id="UP000765802">
    <property type="component" value="Unassembled WGS sequence"/>
</dbReference>
<organism evidence="4 5">
    <name type="scientific">Flavihumibacter stibioxidans</name>
    <dbReference type="NCBI Taxonomy" id="1834163"/>
    <lineage>
        <taxon>Bacteria</taxon>
        <taxon>Pseudomonadati</taxon>
        <taxon>Bacteroidota</taxon>
        <taxon>Chitinophagia</taxon>
        <taxon>Chitinophagales</taxon>
        <taxon>Chitinophagaceae</taxon>
        <taxon>Flavihumibacter</taxon>
    </lineage>
</organism>
<keyword evidence="1" id="KW-0677">Repeat</keyword>
<dbReference type="RefSeq" id="WP_187256664.1">
    <property type="nucleotide sequence ID" value="NZ_JBHULF010000014.1"/>
</dbReference>
<feature type="domain" description="Fibronectin type-III" evidence="3">
    <location>
        <begin position="619"/>
        <end position="719"/>
    </location>
</feature>
<proteinExistence type="predicted"/>
<dbReference type="InterPro" id="IPR013783">
    <property type="entry name" value="Ig-like_fold"/>
</dbReference>
<dbReference type="Gene3D" id="2.60.40.10">
    <property type="entry name" value="Immunoglobulins"/>
    <property type="match status" value="6"/>
</dbReference>
<dbReference type="InterPro" id="IPR003961">
    <property type="entry name" value="FN3_dom"/>
</dbReference>
<dbReference type="PANTHER" id="PTHR13817">
    <property type="entry name" value="TITIN"/>
    <property type="match status" value="1"/>
</dbReference>
<reference evidence="4 5" key="1">
    <citation type="submission" date="2016-07" db="EMBL/GenBank/DDBJ databases">
        <title>Genome analysis of Flavihumibacter stibioxidans YS-17.</title>
        <authorList>
            <person name="Shi K."/>
            <person name="Han Y."/>
            <person name="Wang G."/>
        </authorList>
    </citation>
    <scope>NUCLEOTIDE SEQUENCE [LARGE SCALE GENOMIC DNA]</scope>
    <source>
        <strain evidence="4 5">YS-17</strain>
    </source>
</reference>
<evidence type="ECO:0000256" key="1">
    <source>
        <dbReference type="ARBA" id="ARBA00022737"/>
    </source>
</evidence>
<keyword evidence="2" id="KW-0732">Signal</keyword>
<feature type="domain" description="Fibronectin type-III" evidence="3">
    <location>
        <begin position="737"/>
        <end position="834"/>
    </location>
</feature>
<feature type="domain" description="Fibronectin type-III" evidence="3">
    <location>
        <begin position="499"/>
        <end position="597"/>
    </location>
</feature>
<accession>A0ABR7M9F2</accession>
<feature type="domain" description="Fibronectin type-III" evidence="3">
    <location>
        <begin position="22"/>
        <end position="125"/>
    </location>
</feature>
<feature type="chain" id="PRO_5047209493" description="Fibronectin type-III domain-containing protein" evidence="2">
    <location>
        <begin position="26"/>
        <end position="1267"/>
    </location>
</feature>